<dbReference type="CDD" id="cd00130">
    <property type="entry name" value="PAS"/>
    <property type="match status" value="2"/>
</dbReference>
<gene>
    <name evidence="10" type="ORF">SAMN05920897_11325</name>
</gene>
<evidence type="ECO:0000256" key="1">
    <source>
        <dbReference type="ARBA" id="ARBA00000085"/>
    </source>
</evidence>
<feature type="domain" description="Histidine kinase" evidence="6">
    <location>
        <begin position="292"/>
        <end position="518"/>
    </location>
</feature>
<dbReference type="EMBL" id="FTMS01000013">
    <property type="protein sequence ID" value="SIQ69267.1"/>
    <property type="molecule type" value="Genomic_DNA"/>
</dbReference>
<feature type="domain" description="Response regulatory" evidence="7">
    <location>
        <begin position="672"/>
        <end position="790"/>
    </location>
</feature>
<dbReference type="GO" id="GO:0000155">
    <property type="term" value="F:phosphorelay sensor kinase activity"/>
    <property type="evidence" value="ECO:0007669"/>
    <property type="project" value="InterPro"/>
</dbReference>
<dbReference type="PROSITE" id="PS50110">
    <property type="entry name" value="RESPONSE_REGULATORY"/>
    <property type="match status" value="2"/>
</dbReference>
<dbReference type="EC" id="2.7.13.3" evidence="2"/>
<dbReference type="STRING" id="159291.SAMN05920897_11325"/>
<dbReference type="AlphaFoldDB" id="A0A1N6UUI3"/>
<dbReference type="InterPro" id="IPR003594">
    <property type="entry name" value="HATPase_dom"/>
</dbReference>
<dbReference type="SUPFAM" id="SSF55785">
    <property type="entry name" value="PYP-like sensor domain (PAS domain)"/>
    <property type="match status" value="2"/>
</dbReference>
<dbReference type="PROSITE" id="PS50112">
    <property type="entry name" value="PAS"/>
    <property type="match status" value="2"/>
</dbReference>
<dbReference type="InterPro" id="IPR001789">
    <property type="entry name" value="Sig_transdc_resp-reg_receiver"/>
</dbReference>
<dbReference type="Gene3D" id="3.40.50.2300">
    <property type="match status" value="1"/>
</dbReference>
<dbReference type="RefSeq" id="WP_076489237.1">
    <property type="nucleotide sequence ID" value="NZ_FTMS01000013.1"/>
</dbReference>
<comment type="caution">
    <text evidence="5">Lacks conserved residue(s) required for the propagation of feature annotation.</text>
</comment>
<dbReference type="PROSITE" id="PS50109">
    <property type="entry name" value="HIS_KIN"/>
    <property type="match status" value="1"/>
</dbReference>
<dbReference type="InterPro" id="IPR004358">
    <property type="entry name" value="Sig_transdc_His_kin-like_C"/>
</dbReference>
<proteinExistence type="predicted"/>
<comment type="catalytic activity">
    <reaction evidence="1">
        <text>ATP + protein L-histidine = ADP + protein N-phospho-L-histidine.</text>
        <dbReference type="EC" id="2.7.13.3"/>
    </reaction>
</comment>
<feature type="modified residue" description="4-aspartylphosphate" evidence="5">
    <location>
        <position position="723"/>
    </location>
</feature>
<evidence type="ECO:0000313" key="11">
    <source>
        <dbReference type="Proteomes" id="UP000186400"/>
    </source>
</evidence>
<dbReference type="CDD" id="cd00082">
    <property type="entry name" value="HisKA"/>
    <property type="match status" value="1"/>
</dbReference>
<dbReference type="Pfam" id="PF08447">
    <property type="entry name" value="PAS_3"/>
    <property type="match status" value="1"/>
</dbReference>
<dbReference type="CDD" id="cd17546">
    <property type="entry name" value="REC_hyHK_CKI1_RcsC-like"/>
    <property type="match status" value="1"/>
</dbReference>
<name>A0A1N6UUI3_9SPIO</name>
<keyword evidence="11" id="KW-1185">Reference proteome</keyword>
<dbReference type="InterPro" id="IPR001610">
    <property type="entry name" value="PAC"/>
</dbReference>
<dbReference type="InterPro" id="IPR035965">
    <property type="entry name" value="PAS-like_dom_sf"/>
</dbReference>
<dbReference type="PRINTS" id="PR00344">
    <property type="entry name" value="BCTRLSENSOR"/>
</dbReference>
<dbReference type="NCBIfam" id="TIGR00229">
    <property type="entry name" value="sensory_box"/>
    <property type="match status" value="2"/>
</dbReference>
<dbReference type="PROSITE" id="PS50113">
    <property type="entry name" value="PAC"/>
    <property type="match status" value="1"/>
</dbReference>
<organism evidence="10 11">
    <name type="scientific">Alkalispirochaeta americana</name>
    <dbReference type="NCBI Taxonomy" id="159291"/>
    <lineage>
        <taxon>Bacteria</taxon>
        <taxon>Pseudomonadati</taxon>
        <taxon>Spirochaetota</taxon>
        <taxon>Spirochaetia</taxon>
        <taxon>Spirochaetales</taxon>
        <taxon>Spirochaetaceae</taxon>
        <taxon>Alkalispirochaeta</taxon>
    </lineage>
</organism>
<evidence type="ECO:0000259" key="6">
    <source>
        <dbReference type="PROSITE" id="PS50109"/>
    </source>
</evidence>
<dbReference type="Proteomes" id="UP000186400">
    <property type="component" value="Unassembled WGS sequence"/>
</dbReference>
<dbReference type="InterPro" id="IPR011006">
    <property type="entry name" value="CheY-like_superfamily"/>
</dbReference>
<dbReference type="SMART" id="SM00091">
    <property type="entry name" value="PAS"/>
    <property type="match status" value="2"/>
</dbReference>
<dbReference type="Pfam" id="PF13426">
    <property type="entry name" value="PAS_9"/>
    <property type="match status" value="1"/>
</dbReference>
<feature type="domain" description="PAS" evidence="8">
    <location>
        <begin position="131"/>
        <end position="205"/>
    </location>
</feature>
<dbReference type="SMART" id="SM00388">
    <property type="entry name" value="HisKA"/>
    <property type="match status" value="1"/>
</dbReference>
<dbReference type="InterPro" id="IPR000014">
    <property type="entry name" value="PAS"/>
</dbReference>
<evidence type="ECO:0000256" key="3">
    <source>
        <dbReference type="ARBA" id="ARBA00022553"/>
    </source>
</evidence>
<dbReference type="InterPro" id="IPR000700">
    <property type="entry name" value="PAS-assoc_C"/>
</dbReference>
<dbReference type="SUPFAM" id="SSF55874">
    <property type="entry name" value="ATPase domain of HSP90 chaperone/DNA topoisomerase II/histidine kinase"/>
    <property type="match status" value="1"/>
</dbReference>
<sequence>MEDLLKRFAPLDSRLLCTTNSSGIIVEANQTWQRILGYSPEEVQGARYSDFIFCDDQNQAEQTFQAMQHRPREDHQEDLKDEPFRCVLRLRAADGSLRFCQWLSFRQEKRFFISFEDITERYIAERHLRESEHRFLSLEENIPGVIFRTRISGASPLSFINGKVQDLTGYTPPELLLAAPKQLNLAHPEDIPQITSERQRAREENHHYATEYRILHKSGDIRWVYESGFVWYSPLGKEWFIDGLMIDITDRKDAEEKLTRYVEHTELQNLSLELARREAEAATRAKSEFISNMSHELRTPLNGIIGFADLLADTPLEEAQRQYLGYLQNSSQSLLKILSQILEFARLDGAFQEEETTSGLETIDVLSFFDSVTDSVLHPAQEKGLELLLHIAPEVPSSVVTDEGKALNILVHLLGNAIKFTDQGEIGIIVGYTPQEDPQTGFLTIRVRDTGGGIPEEKRRNLFRPFFQTDSSSTRKHEGLGLGLAIADRLARKVGPGLSVESREGWGSEFSFSLRCEAAIPLPAPPTPLHLHKVYLADSSRPALTILEDYLARSGITAEIETDPAEALEYWISPERSRTGEADLIFLPPSTAGKLLDKPGFASRFSERLVVLPSALDATRTTRLAEDHHLGGVLPKPVRLRVLTELLEKLDTPRKDLRERLVSPEPGRKKPLVMVVENDETNLLLLQAQLGKIVPEAEVLACRTGAEAVHAVRFVQPAIIFMDIQMPEMDGLEASRKIRKHQRGESTPIIAITAGVLPNQQKRCDEAGMNDVLPKPVTEARLQACLARWIPPDIVA</sequence>
<accession>A0A1N6UUI3</accession>
<dbReference type="SMART" id="SM00086">
    <property type="entry name" value="PAC"/>
    <property type="match status" value="2"/>
</dbReference>
<dbReference type="Gene3D" id="3.30.565.10">
    <property type="entry name" value="Histidine kinase-like ATPase, C-terminal domain"/>
    <property type="match status" value="1"/>
</dbReference>
<evidence type="ECO:0000256" key="4">
    <source>
        <dbReference type="ARBA" id="ARBA00023012"/>
    </source>
</evidence>
<dbReference type="SUPFAM" id="SSF47384">
    <property type="entry name" value="Homodimeric domain of signal transducing histidine kinase"/>
    <property type="match status" value="1"/>
</dbReference>
<evidence type="ECO:0000259" key="7">
    <source>
        <dbReference type="PROSITE" id="PS50110"/>
    </source>
</evidence>
<feature type="domain" description="PAS" evidence="8">
    <location>
        <begin position="20"/>
        <end position="71"/>
    </location>
</feature>
<dbReference type="PANTHER" id="PTHR45339">
    <property type="entry name" value="HYBRID SIGNAL TRANSDUCTION HISTIDINE KINASE J"/>
    <property type="match status" value="1"/>
</dbReference>
<evidence type="ECO:0000259" key="8">
    <source>
        <dbReference type="PROSITE" id="PS50112"/>
    </source>
</evidence>
<evidence type="ECO:0000259" key="9">
    <source>
        <dbReference type="PROSITE" id="PS50113"/>
    </source>
</evidence>
<dbReference type="Gene3D" id="3.30.450.20">
    <property type="entry name" value="PAS domain"/>
    <property type="match status" value="2"/>
</dbReference>
<dbReference type="InterPro" id="IPR005467">
    <property type="entry name" value="His_kinase_dom"/>
</dbReference>
<dbReference type="Pfam" id="PF02518">
    <property type="entry name" value="HATPase_c"/>
    <property type="match status" value="1"/>
</dbReference>
<dbReference type="SMART" id="SM00387">
    <property type="entry name" value="HATPase_c"/>
    <property type="match status" value="1"/>
</dbReference>
<dbReference type="CDD" id="cd16922">
    <property type="entry name" value="HATPase_EvgS-ArcB-TorS-like"/>
    <property type="match status" value="1"/>
</dbReference>
<dbReference type="InterPro" id="IPR013655">
    <property type="entry name" value="PAS_fold_3"/>
</dbReference>
<dbReference type="SMART" id="SM00448">
    <property type="entry name" value="REC"/>
    <property type="match status" value="1"/>
</dbReference>
<dbReference type="InterPro" id="IPR036890">
    <property type="entry name" value="HATPase_C_sf"/>
</dbReference>
<dbReference type="PANTHER" id="PTHR45339:SF1">
    <property type="entry name" value="HYBRID SIGNAL TRANSDUCTION HISTIDINE KINASE J"/>
    <property type="match status" value="1"/>
</dbReference>
<dbReference type="Pfam" id="PF00512">
    <property type="entry name" value="HisKA"/>
    <property type="match status" value="1"/>
</dbReference>
<feature type="domain" description="Response regulatory" evidence="7">
    <location>
        <begin position="533"/>
        <end position="651"/>
    </location>
</feature>
<dbReference type="Pfam" id="PF00072">
    <property type="entry name" value="Response_reg"/>
    <property type="match status" value="1"/>
</dbReference>
<evidence type="ECO:0000313" key="10">
    <source>
        <dbReference type="EMBL" id="SIQ69267.1"/>
    </source>
</evidence>
<reference evidence="10 11" key="1">
    <citation type="submission" date="2017-01" db="EMBL/GenBank/DDBJ databases">
        <authorList>
            <person name="Mah S.A."/>
            <person name="Swanson W.J."/>
            <person name="Moy G.W."/>
            <person name="Vacquier V.D."/>
        </authorList>
    </citation>
    <scope>NUCLEOTIDE SEQUENCE [LARGE SCALE GENOMIC DNA]</scope>
    <source>
        <strain evidence="10 11">ASpG1</strain>
    </source>
</reference>
<dbReference type="InterPro" id="IPR003661">
    <property type="entry name" value="HisK_dim/P_dom"/>
</dbReference>
<dbReference type="Gene3D" id="1.10.287.130">
    <property type="match status" value="1"/>
</dbReference>
<dbReference type="SUPFAM" id="SSF52172">
    <property type="entry name" value="CheY-like"/>
    <property type="match status" value="2"/>
</dbReference>
<protein>
    <recommendedName>
        <fullName evidence="2">histidine kinase</fullName>
        <ecNumber evidence="2">2.7.13.3</ecNumber>
    </recommendedName>
</protein>
<evidence type="ECO:0000256" key="2">
    <source>
        <dbReference type="ARBA" id="ARBA00012438"/>
    </source>
</evidence>
<dbReference type="OrthoDB" id="6192248at2"/>
<keyword evidence="4" id="KW-0902">Two-component regulatory system</keyword>
<dbReference type="InterPro" id="IPR036097">
    <property type="entry name" value="HisK_dim/P_sf"/>
</dbReference>
<evidence type="ECO:0000256" key="5">
    <source>
        <dbReference type="PROSITE-ProRule" id="PRU00169"/>
    </source>
</evidence>
<feature type="domain" description="PAC" evidence="9">
    <location>
        <begin position="208"/>
        <end position="260"/>
    </location>
</feature>
<keyword evidence="3 5" id="KW-0597">Phosphoprotein</keyword>